<dbReference type="Proteomes" id="UP001058974">
    <property type="component" value="Chromosome 5"/>
</dbReference>
<proteinExistence type="predicted"/>
<reference evidence="1 2" key="1">
    <citation type="journal article" date="2022" name="Nat. Genet.">
        <title>Improved pea reference genome and pan-genome highlight genomic features and evolutionary characteristics.</title>
        <authorList>
            <person name="Yang T."/>
            <person name="Liu R."/>
            <person name="Luo Y."/>
            <person name="Hu S."/>
            <person name="Wang D."/>
            <person name="Wang C."/>
            <person name="Pandey M.K."/>
            <person name="Ge S."/>
            <person name="Xu Q."/>
            <person name="Li N."/>
            <person name="Li G."/>
            <person name="Huang Y."/>
            <person name="Saxena R.K."/>
            <person name="Ji Y."/>
            <person name="Li M."/>
            <person name="Yan X."/>
            <person name="He Y."/>
            <person name="Liu Y."/>
            <person name="Wang X."/>
            <person name="Xiang C."/>
            <person name="Varshney R.K."/>
            <person name="Ding H."/>
            <person name="Gao S."/>
            <person name="Zong X."/>
        </authorList>
    </citation>
    <scope>NUCLEOTIDE SEQUENCE [LARGE SCALE GENOMIC DNA]</scope>
    <source>
        <strain evidence="1 2">cv. Zhongwan 6</strain>
    </source>
</reference>
<sequence length="123" mass="14310">MTKRFKANCFDWYYEVFPTCNKTNKSPGESFQCDCSDNKPPPITKFKIEIEVEHDNKIGNFFFWDKECIPLICKSAHDLRQIMEKVGIFKQVVAARGVKFCRGIIAMMRYAWSPLTQVSGRTL</sequence>
<gene>
    <name evidence="1" type="ORF">KIW84_050840</name>
</gene>
<dbReference type="AlphaFoldDB" id="A0A9D4WKT2"/>
<protein>
    <submittedName>
        <fullName evidence="1">Uncharacterized protein</fullName>
    </submittedName>
</protein>
<dbReference type="InterPro" id="IPR012340">
    <property type="entry name" value="NA-bd_OB-fold"/>
</dbReference>
<keyword evidence="2" id="KW-1185">Reference proteome</keyword>
<dbReference type="Gramene" id="Psat05G0084000-T1">
    <property type="protein sequence ID" value="KAI5403414.1"/>
    <property type="gene ID" value="KIW84_050840"/>
</dbReference>
<dbReference type="EMBL" id="JAMSHJ010000005">
    <property type="protein sequence ID" value="KAI5403414.1"/>
    <property type="molecule type" value="Genomic_DNA"/>
</dbReference>
<evidence type="ECO:0000313" key="2">
    <source>
        <dbReference type="Proteomes" id="UP001058974"/>
    </source>
</evidence>
<name>A0A9D4WKT2_PEA</name>
<dbReference type="Gene3D" id="2.40.50.140">
    <property type="entry name" value="Nucleic acid-binding proteins"/>
    <property type="match status" value="1"/>
</dbReference>
<comment type="caution">
    <text evidence="1">The sequence shown here is derived from an EMBL/GenBank/DDBJ whole genome shotgun (WGS) entry which is preliminary data.</text>
</comment>
<dbReference type="Gramene" id="Psat0s1478g0240.1">
    <property type="protein sequence ID" value="Psat0s1478g0240.1.cds"/>
    <property type="gene ID" value="Psat0s1478g0240"/>
</dbReference>
<organism evidence="1 2">
    <name type="scientific">Pisum sativum</name>
    <name type="common">Garden pea</name>
    <name type="synonym">Lathyrus oleraceus</name>
    <dbReference type="NCBI Taxonomy" id="3888"/>
    <lineage>
        <taxon>Eukaryota</taxon>
        <taxon>Viridiplantae</taxon>
        <taxon>Streptophyta</taxon>
        <taxon>Embryophyta</taxon>
        <taxon>Tracheophyta</taxon>
        <taxon>Spermatophyta</taxon>
        <taxon>Magnoliopsida</taxon>
        <taxon>eudicotyledons</taxon>
        <taxon>Gunneridae</taxon>
        <taxon>Pentapetalae</taxon>
        <taxon>rosids</taxon>
        <taxon>fabids</taxon>
        <taxon>Fabales</taxon>
        <taxon>Fabaceae</taxon>
        <taxon>Papilionoideae</taxon>
        <taxon>50 kb inversion clade</taxon>
        <taxon>NPAAA clade</taxon>
        <taxon>Hologalegina</taxon>
        <taxon>IRL clade</taxon>
        <taxon>Fabeae</taxon>
        <taxon>Lathyrus</taxon>
    </lineage>
</organism>
<accession>A0A9D4WKT2</accession>
<evidence type="ECO:0000313" key="1">
    <source>
        <dbReference type="EMBL" id="KAI5403414.1"/>
    </source>
</evidence>